<dbReference type="Proteomes" id="UP000270034">
    <property type="component" value="Plasmid pAOF1"/>
</dbReference>
<dbReference type="EMBL" id="AP018516">
    <property type="protein sequence ID" value="BBC81797.1"/>
    <property type="molecule type" value="Genomic_DNA"/>
</dbReference>
<dbReference type="KEGG" id="aot:AcetOri_orf00153p"/>
<dbReference type="AlphaFoldDB" id="A0A2Z5ZNB2"/>
<evidence type="ECO:0000259" key="2">
    <source>
        <dbReference type="Pfam" id="PF08862"/>
    </source>
</evidence>
<feature type="domain" description="DUF1828" evidence="1">
    <location>
        <begin position="32"/>
        <end position="121"/>
    </location>
</feature>
<protein>
    <submittedName>
        <fullName evidence="3">Prophage protein</fullName>
    </submittedName>
</protein>
<proteinExistence type="predicted"/>
<dbReference type="Pfam" id="PF08862">
    <property type="entry name" value="DUF1829"/>
    <property type="match status" value="1"/>
</dbReference>
<name>A0A2Z5ZNB2_9PROT</name>
<dbReference type="Pfam" id="PF08861">
    <property type="entry name" value="DUF1828"/>
    <property type="match status" value="1"/>
</dbReference>
<organism evidence="3 4">
    <name type="scientific">Acetobacter orientalis</name>
    <dbReference type="NCBI Taxonomy" id="146474"/>
    <lineage>
        <taxon>Bacteria</taxon>
        <taxon>Pseudomonadati</taxon>
        <taxon>Pseudomonadota</taxon>
        <taxon>Alphaproteobacteria</taxon>
        <taxon>Acetobacterales</taxon>
        <taxon>Acetobacteraceae</taxon>
        <taxon>Acetobacter</taxon>
    </lineage>
</organism>
<evidence type="ECO:0000313" key="3">
    <source>
        <dbReference type="EMBL" id="BBC81797.1"/>
    </source>
</evidence>
<evidence type="ECO:0000259" key="1">
    <source>
        <dbReference type="Pfam" id="PF08861"/>
    </source>
</evidence>
<sequence>MTEISQLVDGYWEWLRDKTALKTVGQWTEITTPYLDHHNDYIQIYARAEPEGYVLTDAGDTLADLEMSGCPVSRGEKRQEIFRTILNGFGVKEKDGELRIVANRQNFALRKHNLVQAILSVKDMFMLASPTVESVFLEDVASWLDASDVRYTPNVKLTGKTGFDHRFDFVIPKSRKASERIVQAINNPGKNSSTSLIMSWMDTAETRRISGHSDTRLYAILNDSSHKIPNTVPEALNSYGIGTIRWSQREKFMADLAA</sequence>
<geneLocation type="plasmid" evidence="4">
    <name>paof1 fan1 dna</name>
</geneLocation>
<dbReference type="InterPro" id="IPR014961">
    <property type="entry name" value="DUF1829"/>
</dbReference>
<keyword evidence="3" id="KW-0614">Plasmid</keyword>
<accession>A0A2Z5ZNB2</accession>
<feature type="domain" description="DUF1829" evidence="2">
    <location>
        <begin position="159"/>
        <end position="249"/>
    </location>
</feature>
<reference evidence="3 4" key="1">
    <citation type="submission" date="2018-02" db="EMBL/GenBank/DDBJ databases">
        <title>Acetobacter orientalis genome.</title>
        <authorList>
            <person name="Nakashima N."/>
            <person name="Tamura T."/>
        </authorList>
    </citation>
    <scope>NUCLEOTIDE SEQUENCE [LARGE SCALE GENOMIC DNA]</scope>
    <source>
        <strain evidence="3 4">FAN1</strain>
        <plasmid evidence="4">paof1 fan1 dna</plasmid>
    </source>
</reference>
<gene>
    <name evidence="3" type="ORF">AcetOrient_orf00153p</name>
</gene>
<evidence type="ECO:0000313" key="4">
    <source>
        <dbReference type="Proteomes" id="UP000270034"/>
    </source>
</evidence>
<dbReference type="InterPro" id="IPR014960">
    <property type="entry name" value="DUF1828"/>
</dbReference>